<evidence type="ECO:0000256" key="1">
    <source>
        <dbReference type="SAM" id="MobiDB-lite"/>
    </source>
</evidence>
<reference evidence="3" key="1">
    <citation type="submission" date="2013-09" db="EMBL/GenBank/DDBJ databases">
        <title>The Genome Sequence of Anopheles maculatus species B.</title>
        <authorList>
            <consortium name="The Broad Institute Genomics Platform"/>
            <person name="Neafsey D.E."/>
            <person name="Besansky N."/>
            <person name="Howell P."/>
            <person name="Walton C."/>
            <person name="Young S.K."/>
            <person name="Zeng Q."/>
            <person name="Gargeya S."/>
            <person name="Fitzgerald M."/>
            <person name="Haas B."/>
            <person name="Abouelleil A."/>
            <person name="Allen A.W."/>
            <person name="Alvarado L."/>
            <person name="Arachchi H.M."/>
            <person name="Berlin A.M."/>
            <person name="Chapman S.B."/>
            <person name="Gainer-Dewar J."/>
            <person name="Goldberg J."/>
            <person name="Griggs A."/>
            <person name="Gujja S."/>
            <person name="Hansen M."/>
            <person name="Howarth C."/>
            <person name="Imamovic A."/>
            <person name="Ireland A."/>
            <person name="Larimer J."/>
            <person name="McCowan C."/>
            <person name="Murphy C."/>
            <person name="Pearson M."/>
            <person name="Poon T.W."/>
            <person name="Priest M."/>
            <person name="Roberts A."/>
            <person name="Saif S."/>
            <person name="Shea T."/>
            <person name="Sisk P."/>
            <person name="Sykes S."/>
            <person name="Wortman J."/>
            <person name="Nusbaum C."/>
            <person name="Birren B."/>
        </authorList>
    </citation>
    <scope>NUCLEOTIDE SEQUENCE [LARGE SCALE GENOMIC DNA]</scope>
    <source>
        <strain evidence="3">maculatus3</strain>
    </source>
</reference>
<dbReference type="EnsemblMetazoa" id="AMAM003081-RA">
    <property type="protein sequence ID" value="AMAM003081-PA"/>
    <property type="gene ID" value="AMAM003081"/>
</dbReference>
<feature type="region of interest" description="Disordered" evidence="1">
    <location>
        <begin position="1"/>
        <end position="28"/>
    </location>
</feature>
<feature type="compositionally biased region" description="Polar residues" evidence="1">
    <location>
        <begin position="1"/>
        <end position="13"/>
    </location>
</feature>
<sequence length="243" mass="26848">MQLNNMPNHQPSAGGTDHPHHPMVDPPSLRLVSASVPISIPLFRLRNVSFLPQQVDPMAAHPLVEPEPNGSATNNNNYDFYKPSATNGLEHEPGHATEDADQAKIKLETSDGEGPDGFHHIVRPESSDAGSNYGTQESQSSATPPLSVVPIHRTRRPDDEDADEEDEDERMVMEGPEPRVAGEEEDEEEEEEESNDTGGAVERCDDSEQDDNKLAPQDQEKMTQAVKKVFTEYKWTPPVAPIR</sequence>
<feature type="compositionally biased region" description="Basic and acidic residues" evidence="1">
    <location>
        <begin position="170"/>
        <end position="182"/>
    </location>
</feature>
<feature type="compositionally biased region" description="Basic and acidic residues" evidence="1">
    <location>
        <begin position="202"/>
        <end position="221"/>
    </location>
</feature>
<feature type="region of interest" description="Disordered" evidence="1">
    <location>
        <begin position="61"/>
        <end position="223"/>
    </location>
</feature>
<organism evidence="2 3">
    <name type="scientific">Anopheles maculatus</name>
    <dbReference type="NCBI Taxonomy" id="74869"/>
    <lineage>
        <taxon>Eukaryota</taxon>
        <taxon>Metazoa</taxon>
        <taxon>Ecdysozoa</taxon>
        <taxon>Arthropoda</taxon>
        <taxon>Hexapoda</taxon>
        <taxon>Insecta</taxon>
        <taxon>Pterygota</taxon>
        <taxon>Neoptera</taxon>
        <taxon>Endopterygota</taxon>
        <taxon>Diptera</taxon>
        <taxon>Nematocera</taxon>
        <taxon>Culicoidea</taxon>
        <taxon>Culicidae</taxon>
        <taxon>Anophelinae</taxon>
        <taxon>Anopheles</taxon>
        <taxon>Anopheles maculatus group</taxon>
    </lineage>
</organism>
<accession>A0A182SAU2</accession>
<dbReference type="AlphaFoldDB" id="A0A182SAU2"/>
<keyword evidence="3" id="KW-1185">Reference proteome</keyword>
<feature type="compositionally biased region" description="Acidic residues" evidence="1">
    <location>
        <begin position="183"/>
        <end position="195"/>
    </location>
</feature>
<proteinExistence type="predicted"/>
<feature type="compositionally biased region" description="Polar residues" evidence="1">
    <location>
        <begin position="128"/>
        <end position="144"/>
    </location>
</feature>
<feature type="compositionally biased region" description="Acidic residues" evidence="1">
    <location>
        <begin position="159"/>
        <end position="169"/>
    </location>
</feature>
<name>A0A182SAU2_9DIPT</name>
<evidence type="ECO:0000313" key="2">
    <source>
        <dbReference type="EnsemblMetazoa" id="AMAM003081-PA"/>
    </source>
</evidence>
<evidence type="ECO:0000313" key="3">
    <source>
        <dbReference type="Proteomes" id="UP000075901"/>
    </source>
</evidence>
<protein>
    <submittedName>
        <fullName evidence="2">Uncharacterized protein</fullName>
    </submittedName>
</protein>
<dbReference type="VEuPathDB" id="VectorBase:AMAM003081"/>
<dbReference type="Proteomes" id="UP000075901">
    <property type="component" value="Unassembled WGS sequence"/>
</dbReference>
<reference evidence="2" key="2">
    <citation type="submission" date="2020-05" db="UniProtKB">
        <authorList>
            <consortium name="EnsemblMetazoa"/>
        </authorList>
    </citation>
    <scope>IDENTIFICATION</scope>
    <source>
        <strain evidence="2">maculatus3</strain>
    </source>
</reference>
<feature type="compositionally biased region" description="Basic and acidic residues" evidence="1">
    <location>
        <begin position="89"/>
        <end position="109"/>
    </location>
</feature>
<feature type="compositionally biased region" description="Basic and acidic residues" evidence="1">
    <location>
        <begin position="116"/>
        <end position="126"/>
    </location>
</feature>